<keyword evidence="2" id="KW-1185">Reference proteome</keyword>
<evidence type="ECO:0000313" key="2">
    <source>
        <dbReference type="Proteomes" id="UP000251692"/>
    </source>
</evidence>
<gene>
    <name evidence="1" type="ORF">DP923_11960</name>
</gene>
<protein>
    <submittedName>
        <fullName evidence="1">Uncharacterized protein</fullName>
    </submittedName>
</protein>
<accession>A0A364RDY1</accession>
<name>A0A364RDY1_9BACT</name>
<dbReference type="EMBL" id="QMDV01000003">
    <property type="protein sequence ID" value="RAU82489.1"/>
    <property type="molecule type" value="Genomic_DNA"/>
</dbReference>
<dbReference type="OrthoDB" id="661524at2"/>
<reference evidence="1 2" key="1">
    <citation type="submission" date="2018-06" db="EMBL/GenBank/DDBJ databases">
        <authorList>
            <person name="Liu Z.-W."/>
        </authorList>
    </citation>
    <scope>NUCLEOTIDE SEQUENCE [LARGE SCALE GENOMIC DNA]</scope>
    <source>
        <strain evidence="1 2">2b14</strain>
    </source>
</reference>
<dbReference type="Proteomes" id="UP000251692">
    <property type="component" value="Unassembled WGS sequence"/>
</dbReference>
<dbReference type="AlphaFoldDB" id="A0A364RDY1"/>
<comment type="caution">
    <text evidence="1">The sequence shown here is derived from an EMBL/GenBank/DDBJ whole genome shotgun (WGS) entry which is preliminary data.</text>
</comment>
<proteinExistence type="predicted"/>
<sequence>MSKFETTQGGQIDLSLAAEWTANYRRENAANEGLVGDTKAHFFGRDIIQQILDQENCAGITMCHALDETGAKKLILVGTTEDGVSMEDGIIADFARPCPPSCASGALLNGLD</sequence>
<organism evidence="1 2">
    <name type="scientific">Pontibacter arcticus</name>
    <dbReference type="NCBI Taxonomy" id="2080288"/>
    <lineage>
        <taxon>Bacteria</taxon>
        <taxon>Pseudomonadati</taxon>
        <taxon>Bacteroidota</taxon>
        <taxon>Cytophagia</taxon>
        <taxon>Cytophagales</taxon>
        <taxon>Hymenobacteraceae</taxon>
        <taxon>Pontibacter</taxon>
    </lineage>
</organism>
<dbReference type="RefSeq" id="WP_112306082.1">
    <property type="nucleotide sequence ID" value="NZ_QMDV01000003.1"/>
</dbReference>
<reference evidence="1 2" key="2">
    <citation type="submission" date="2018-07" db="EMBL/GenBank/DDBJ databases">
        <title>Pontibacter sp. 2b14 genomic sequence and assembly.</title>
        <authorList>
            <person name="Du Z.-J."/>
        </authorList>
    </citation>
    <scope>NUCLEOTIDE SEQUENCE [LARGE SCALE GENOMIC DNA]</scope>
    <source>
        <strain evidence="1 2">2b14</strain>
    </source>
</reference>
<evidence type="ECO:0000313" key="1">
    <source>
        <dbReference type="EMBL" id="RAU82489.1"/>
    </source>
</evidence>